<dbReference type="InterPro" id="IPR001515">
    <property type="entry name" value="Ribosomal_eL32"/>
</dbReference>
<dbReference type="GO" id="GO:0006412">
    <property type="term" value="P:translation"/>
    <property type="evidence" value="ECO:0007669"/>
    <property type="project" value="InterPro"/>
</dbReference>
<dbReference type="PANTHER" id="PTHR23413:SF21">
    <property type="entry name" value="LARGE RIBOSOMAL SUBUNIT PROTEIN EL32Y-RELATED"/>
    <property type="match status" value="1"/>
</dbReference>
<evidence type="ECO:0000256" key="3">
    <source>
        <dbReference type="ARBA" id="ARBA00023274"/>
    </source>
</evidence>
<evidence type="ECO:0000313" key="5">
    <source>
        <dbReference type="Proteomes" id="UP000541444"/>
    </source>
</evidence>
<comment type="similarity">
    <text evidence="1">Belongs to the eukaryotic ribosomal protein eL32 family.</text>
</comment>
<dbReference type="PANTHER" id="PTHR23413">
    <property type="entry name" value="60S RIBOSOMAL PROTEIN L32 AND DNA-DIRECTED RNA POLYMERASE II, SUBUNIT N"/>
    <property type="match status" value="1"/>
</dbReference>
<comment type="caution">
    <text evidence="4">The sequence shown here is derived from an EMBL/GenBank/DDBJ whole genome shotgun (WGS) entry which is preliminary data.</text>
</comment>
<evidence type="ECO:0000256" key="2">
    <source>
        <dbReference type="ARBA" id="ARBA00022980"/>
    </source>
</evidence>
<proteinExistence type="inferred from homology"/>
<sequence length="128" mass="14995">TLSGFWFKSFTEVRQEEATKRIGEPKTNEEKQGVLVTKKIIKKRVKKFIRPQSDRKITVKKNWRRPRVLTLVVRRKFKGVTLMPNIGPTVREIAHNVSTMKRKAIVERAAQLDVVVQTSWPVRSQEDR</sequence>
<dbReference type="Proteomes" id="UP000541444">
    <property type="component" value="Unassembled WGS sequence"/>
</dbReference>
<keyword evidence="5" id="KW-1185">Reference proteome</keyword>
<name>A0A7J7N0F0_9MAGN</name>
<feature type="non-terminal residue" evidence="4">
    <location>
        <position position="1"/>
    </location>
</feature>
<dbReference type="SUPFAM" id="SSF52042">
    <property type="entry name" value="Ribosomal protein L32e"/>
    <property type="match status" value="1"/>
</dbReference>
<evidence type="ECO:0000313" key="4">
    <source>
        <dbReference type="EMBL" id="KAF6160524.1"/>
    </source>
</evidence>
<dbReference type="OrthoDB" id="268693at2759"/>
<evidence type="ECO:0008006" key="6">
    <source>
        <dbReference type="Google" id="ProtNLM"/>
    </source>
</evidence>
<dbReference type="SMART" id="SM01393">
    <property type="entry name" value="Ribosomal_L32e"/>
    <property type="match status" value="1"/>
</dbReference>
<dbReference type="GO" id="GO:0003735">
    <property type="term" value="F:structural constituent of ribosome"/>
    <property type="evidence" value="ECO:0007669"/>
    <property type="project" value="InterPro"/>
</dbReference>
<dbReference type="InterPro" id="IPR036351">
    <property type="entry name" value="Ribosomal_eL32_sf"/>
</dbReference>
<organism evidence="4 5">
    <name type="scientific">Kingdonia uniflora</name>
    <dbReference type="NCBI Taxonomy" id="39325"/>
    <lineage>
        <taxon>Eukaryota</taxon>
        <taxon>Viridiplantae</taxon>
        <taxon>Streptophyta</taxon>
        <taxon>Embryophyta</taxon>
        <taxon>Tracheophyta</taxon>
        <taxon>Spermatophyta</taxon>
        <taxon>Magnoliopsida</taxon>
        <taxon>Ranunculales</taxon>
        <taxon>Circaeasteraceae</taxon>
        <taxon>Kingdonia</taxon>
    </lineage>
</organism>
<reference evidence="4 5" key="1">
    <citation type="journal article" date="2020" name="IScience">
        <title>Genome Sequencing of the Endangered Kingdonia uniflora (Circaeasteraceae, Ranunculales) Reveals Potential Mechanisms of Evolutionary Specialization.</title>
        <authorList>
            <person name="Sun Y."/>
            <person name="Deng T."/>
            <person name="Zhang A."/>
            <person name="Moore M.J."/>
            <person name="Landis J.B."/>
            <person name="Lin N."/>
            <person name="Zhang H."/>
            <person name="Zhang X."/>
            <person name="Huang J."/>
            <person name="Zhang X."/>
            <person name="Sun H."/>
            <person name="Wang H."/>
        </authorList>
    </citation>
    <scope>NUCLEOTIDE SEQUENCE [LARGE SCALE GENOMIC DNA]</scope>
    <source>
        <strain evidence="4">TB1705</strain>
        <tissue evidence="4">Leaf</tissue>
    </source>
</reference>
<protein>
    <recommendedName>
        <fullName evidence="6">60S ribosomal protein L32</fullName>
    </recommendedName>
</protein>
<accession>A0A7J7N0F0</accession>
<gene>
    <name evidence="4" type="ORF">GIB67_020113</name>
</gene>
<dbReference type="EMBL" id="JACGCM010001164">
    <property type="protein sequence ID" value="KAF6160524.1"/>
    <property type="molecule type" value="Genomic_DNA"/>
</dbReference>
<dbReference type="Pfam" id="PF01655">
    <property type="entry name" value="Ribosomal_L32e"/>
    <property type="match status" value="1"/>
</dbReference>
<evidence type="ECO:0000256" key="1">
    <source>
        <dbReference type="ARBA" id="ARBA00008431"/>
    </source>
</evidence>
<dbReference type="AlphaFoldDB" id="A0A7J7N0F0"/>
<keyword evidence="2" id="KW-0689">Ribosomal protein</keyword>
<dbReference type="GO" id="GO:0022625">
    <property type="term" value="C:cytosolic large ribosomal subunit"/>
    <property type="evidence" value="ECO:0007669"/>
    <property type="project" value="TreeGrafter"/>
</dbReference>
<keyword evidence="3" id="KW-0687">Ribonucleoprotein</keyword>